<comment type="caution">
    <text evidence="2">The sequence shown here is derived from an EMBL/GenBank/DDBJ whole genome shotgun (WGS) entry which is preliminary data.</text>
</comment>
<dbReference type="GO" id="GO:0004523">
    <property type="term" value="F:RNA-DNA hybrid ribonuclease activity"/>
    <property type="evidence" value="ECO:0007669"/>
    <property type="project" value="InterPro"/>
</dbReference>
<name>A0A9P5PQ06_9AGAR</name>
<dbReference type="EMBL" id="JADNRY010000067">
    <property type="protein sequence ID" value="KAF9067898.1"/>
    <property type="molecule type" value="Genomic_DNA"/>
</dbReference>
<dbReference type="AlphaFoldDB" id="A0A9P5PQ06"/>
<feature type="non-terminal residue" evidence="2">
    <location>
        <position position="1"/>
    </location>
</feature>
<accession>A0A9P5PQ06</accession>
<dbReference type="Gene3D" id="3.30.420.10">
    <property type="entry name" value="Ribonuclease H-like superfamily/Ribonuclease H"/>
    <property type="match status" value="1"/>
</dbReference>
<dbReference type="PROSITE" id="PS50879">
    <property type="entry name" value="RNASE_H_1"/>
    <property type="match status" value="1"/>
</dbReference>
<sequence>SGRYLVEEIRKKLGKLMNEMGQQFRLTIRWVPGHVGVEGNEKADMLAKKASQGASTPLSDTASCLSDPLPCSTTALIAQYTKTTKTRWEDLQSLSSTHDLPKHFDLSLPSPELHRLSTALSQLGADILTQPQTDHPSLNCQLHRIVGVCSHNCWSCDAGIPEIDLLPVCHRHN</sequence>
<dbReference type="SUPFAM" id="SSF53098">
    <property type="entry name" value="Ribonuclease H-like"/>
    <property type="match status" value="1"/>
</dbReference>
<evidence type="ECO:0000313" key="2">
    <source>
        <dbReference type="EMBL" id="KAF9067898.1"/>
    </source>
</evidence>
<gene>
    <name evidence="2" type="ORF">BDP27DRAFT_1225223</name>
</gene>
<dbReference type="OrthoDB" id="3265515at2759"/>
<organism evidence="2 3">
    <name type="scientific">Rhodocollybia butyracea</name>
    <dbReference type="NCBI Taxonomy" id="206335"/>
    <lineage>
        <taxon>Eukaryota</taxon>
        <taxon>Fungi</taxon>
        <taxon>Dikarya</taxon>
        <taxon>Basidiomycota</taxon>
        <taxon>Agaricomycotina</taxon>
        <taxon>Agaricomycetes</taxon>
        <taxon>Agaricomycetidae</taxon>
        <taxon>Agaricales</taxon>
        <taxon>Marasmiineae</taxon>
        <taxon>Omphalotaceae</taxon>
        <taxon>Rhodocollybia</taxon>
    </lineage>
</organism>
<dbReference type="Proteomes" id="UP000772434">
    <property type="component" value="Unassembled WGS sequence"/>
</dbReference>
<dbReference type="Pfam" id="PF00075">
    <property type="entry name" value="RNase_H"/>
    <property type="match status" value="1"/>
</dbReference>
<keyword evidence="3" id="KW-1185">Reference proteome</keyword>
<proteinExistence type="predicted"/>
<dbReference type="InterPro" id="IPR012337">
    <property type="entry name" value="RNaseH-like_sf"/>
</dbReference>
<feature type="domain" description="RNase H type-1" evidence="1">
    <location>
        <begin position="1"/>
        <end position="52"/>
    </location>
</feature>
<dbReference type="GO" id="GO:0003676">
    <property type="term" value="F:nucleic acid binding"/>
    <property type="evidence" value="ECO:0007669"/>
    <property type="project" value="InterPro"/>
</dbReference>
<dbReference type="InterPro" id="IPR036397">
    <property type="entry name" value="RNaseH_sf"/>
</dbReference>
<protein>
    <recommendedName>
        <fullName evidence="1">RNase H type-1 domain-containing protein</fullName>
    </recommendedName>
</protein>
<evidence type="ECO:0000313" key="3">
    <source>
        <dbReference type="Proteomes" id="UP000772434"/>
    </source>
</evidence>
<reference evidence="2" key="1">
    <citation type="submission" date="2020-11" db="EMBL/GenBank/DDBJ databases">
        <authorList>
            <consortium name="DOE Joint Genome Institute"/>
            <person name="Ahrendt S."/>
            <person name="Riley R."/>
            <person name="Andreopoulos W."/>
            <person name="Labutti K."/>
            <person name="Pangilinan J."/>
            <person name="Ruiz-Duenas F.J."/>
            <person name="Barrasa J.M."/>
            <person name="Sanchez-Garcia M."/>
            <person name="Camarero S."/>
            <person name="Miyauchi S."/>
            <person name="Serrano A."/>
            <person name="Linde D."/>
            <person name="Babiker R."/>
            <person name="Drula E."/>
            <person name="Ayuso-Fernandez I."/>
            <person name="Pacheco R."/>
            <person name="Padilla G."/>
            <person name="Ferreira P."/>
            <person name="Barriuso J."/>
            <person name="Kellner H."/>
            <person name="Castanera R."/>
            <person name="Alfaro M."/>
            <person name="Ramirez L."/>
            <person name="Pisabarro A.G."/>
            <person name="Kuo A."/>
            <person name="Tritt A."/>
            <person name="Lipzen A."/>
            <person name="He G."/>
            <person name="Yan M."/>
            <person name="Ng V."/>
            <person name="Cullen D."/>
            <person name="Martin F."/>
            <person name="Rosso M.-N."/>
            <person name="Henrissat B."/>
            <person name="Hibbett D."/>
            <person name="Martinez A.T."/>
            <person name="Grigoriev I.V."/>
        </authorList>
    </citation>
    <scope>NUCLEOTIDE SEQUENCE</scope>
    <source>
        <strain evidence="2">AH 40177</strain>
    </source>
</reference>
<dbReference type="InterPro" id="IPR002156">
    <property type="entry name" value="RNaseH_domain"/>
</dbReference>
<evidence type="ECO:0000259" key="1">
    <source>
        <dbReference type="PROSITE" id="PS50879"/>
    </source>
</evidence>